<keyword evidence="8" id="KW-1185">Reference proteome</keyword>
<comment type="caution">
    <text evidence="7">The sequence shown here is derived from an EMBL/GenBank/DDBJ whole genome shotgun (WGS) entry which is preliminary data.</text>
</comment>
<evidence type="ECO:0000256" key="4">
    <source>
        <dbReference type="SAM" id="MobiDB-lite"/>
    </source>
</evidence>
<dbReference type="Pfam" id="PF25107">
    <property type="entry name" value="VWA7_N"/>
    <property type="match status" value="1"/>
</dbReference>
<dbReference type="Proteomes" id="UP001163046">
    <property type="component" value="Unassembled WGS sequence"/>
</dbReference>
<name>A0A9W9ZJP0_9CNID</name>
<evidence type="ECO:0000259" key="5">
    <source>
        <dbReference type="Pfam" id="PF25106"/>
    </source>
</evidence>
<sequence length="545" mass="59341">MDHALITRIGLLKSVLKFLIENPQYLKTDQVVTEYLYGLLAELSEKPKAAKNTIDSISPQIKFINALNEIQSANVEVDSSPLNSSAAAHFDGEQFKQGSQRLIRLRQELITSLLTGDKMQHARNLAGSALHTLQDFYSHSNWIELGNSGPFDVLAKPGSEIPDEFIAGATEATCKSCLTAESCKTNLITVKLTSGYRSGQDIKKPANIGKCSHGGKTDSSRLKPATGGINKDSPSKHESPHASLHKIAADLAIEATKVFLSDVRSTVGDDIFAKFLNFKSDNSMALVIDVSGSMSDEINDVKNVSINFVRKTLEKKGTSFTYILVPFNDPDVGPVTVTSDAQQVIDAVNNLTANGGGDCPELGMTGLYQALLHCLPETNIYYFSDADAKDEWRRNEVMSLAKDKKVKINFILTGQCSRRRRDLSQGHTQRSAVLHREIHHRAKRSLQGQALYQALATQTGGQVLVTSKSEVADVVKVIDPVSSANSSADLKEVGLLNIKEARAQYFSGDTYFVDIDSTLESLVLILTAAGSPGLEIRSVEGKRQV</sequence>
<feature type="domain" description="Hemicentin-1-like von Willebrand factor A" evidence="5">
    <location>
        <begin position="283"/>
        <end position="468"/>
    </location>
</feature>
<evidence type="ECO:0000259" key="6">
    <source>
        <dbReference type="Pfam" id="PF25107"/>
    </source>
</evidence>
<dbReference type="Gene3D" id="3.40.50.410">
    <property type="entry name" value="von Willebrand factor, type A domain"/>
    <property type="match status" value="1"/>
</dbReference>
<evidence type="ECO:0000313" key="8">
    <source>
        <dbReference type="Proteomes" id="UP001163046"/>
    </source>
</evidence>
<protein>
    <submittedName>
        <fullName evidence="7">von Willebrand factor A</fullName>
    </submittedName>
</protein>
<evidence type="ECO:0000256" key="1">
    <source>
        <dbReference type="ARBA" id="ARBA00004613"/>
    </source>
</evidence>
<keyword evidence="2" id="KW-0964">Secreted</keyword>
<dbReference type="AlphaFoldDB" id="A0A9W9ZJP0"/>
<dbReference type="InterPro" id="IPR056861">
    <property type="entry name" value="HMCN1-like_VWA"/>
</dbReference>
<feature type="region of interest" description="Disordered" evidence="4">
    <location>
        <begin position="207"/>
        <end position="241"/>
    </location>
</feature>
<dbReference type="InterPro" id="IPR052577">
    <property type="entry name" value="VWA7"/>
</dbReference>
<comment type="subcellular location">
    <subcellularLocation>
        <location evidence="1">Secreted</location>
    </subcellularLocation>
</comment>
<dbReference type="EMBL" id="MU825918">
    <property type="protein sequence ID" value="KAJ7382670.1"/>
    <property type="molecule type" value="Genomic_DNA"/>
</dbReference>
<dbReference type="SUPFAM" id="SSF53300">
    <property type="entry name" value="vWA-like"/>
    <property type="match status" value="1"/>
</dbReference>
<dbReference type="InterPro" id="IPR056862">
    <property type="entry name" value="VWA7_N"/>
</dbReference>
<keyword evidence="3" id="KW-0732">Signal</keyword>
<reference evidence="7" key="1">
    <citation type="submission" date="2023-01" db="EMBL/GenBank/DDBJ databases">
        <title>Genome assembly of the deep-sea coral Lophelia pertusa.</title>
        <authorList>
            <person name="Herrera S."/>
            <person name="Cordes E."/>
        </authorList>
    </citation>
    <scope>NUCLEOTIDE SEQUENCE</scope>
    <source>
        <strain evidence="7">USNM1676648</strain>
        <tissue evidence="7">Polyp</tissue>
    </source>
</reference>
<dbReference type="OrthoDB" id="10043511at2759"/>
<dbReference type="InterPro" id="IPR036465">
    <property type="entry name" value="vWFA_dom_sf"/>
</dbReference>
<proteinExistence type="predicted"/>
<dbReference type="PANTHER" id="PTHR14905:SF7">
    <property type="entry name" value="VON WILLEBRAND FACTOR A DOMAIN-CONTAINING PROTEIN 7"/>
    <property type="match status" value="1"/>
</dbReference>
<feature type="domain" description="VWA7 N-terminal" evidence="6">
    <location>
        <begin position="57"/>
        <end position="272"/>
    </location>
</feature>
<dbReference type="CDD" id="cd00198">
    <property type="entry name" value="vWFA"/>
    <property type="match status" value="1"/>
</dbReference>
<evidence type="ECO:0000313" key="7">
    <source>
        <dbReference type="EMBL" id="KAJ7382670.1"/>
    </source>
</evidence>
<evidence type="ECO:0000256" key="2">
    <source>
        <dbReference type="ARBA" id="ARBA00022525"/>
    </source>
</evidence>
<dbReference type="PANTHER" id="PTHR14905">
    <property type="entry name" value="NG37"/>
    <property type="match status" value="1"/>
</dbReference>
<accession>A0A9W9ZJP0</accession>
<evidence type="ECO:0000256" key="3">
    <source>
        <dbReference type="ARBA" id="ARBA00022729"/>
    </source>
</evidence>
<organism evidence="7 8">
    <name type="scientific">Desmophyllum pertusum</name>
    <dbReference type="NCBI Taxonomy" id="174260"/>
    <lineage>
        <taxon>Eukaryota</taxon>
        <taxon>Metazoa</taxon>
        <taxon>Cnidaria</taxon>
        <taxon>Anthozoa</taxon>
        <taxon>Hexacorallia</taxon>
        <taxon>Scleractinia</taxon>
        <taxon>Caryophylliina</taxon>
        <taxon>Caryophylliidae</taxon>
        <taxon>Desmophyllum</taxon>
    </lineage>
</organism>
<dbReference type="Pfam" id="PF25106">
    <property type="entry name" value="VWA_4"/>
    <property type="match status" value="1"/>
</dbReference>
<gene>
    <name evidence="7" type="primary">VWA7_8</name>
    <name evidence="7" type="ORF">OS493_033728</name>
</gene>